<evidence type="ECO:0000313" key="1">
    <source>
        <dbReference type="EMBL" id="OWK98259.1"/>
    </source>
</evidence>
<accession>A0A2D0A6G1</accession>
<sequence>MEKFAENTSFRLPDQFQYCMLSQCPINSSCLRYQAFLTAPDDMQYFSVLNPAYLLKQDLTDCNQYYSQTLKVFVAGLNGIMEELPLRKVQAIRTGMINLFGRSTYYRFMRKDKWLNPDEQQKVHELFENLGMLDELVYDDERKGF</sequence>
<protein>
    <submittedName>
        <fullName evidence="1">Uncharacterized protein</fullName>
    </submittedName>
</protein>
<name>A0A2D0A6G1_9FLAO</name>
<reference evidence="1 2" key="2">
    <citation type="submission" date="2017-05" db="EMBL/GenBank/DDBJ databases">
        <title>Genome of Chryseobacterium haifense.</title>
        <authorList>
            <person name="Newman J.D."/>
        </authorList>
    </citation>
    <scope>NUCLEOTIDE SEQUENCE [LARGE SCALE GENOMIC DNA]</scope>
    <source>
        <strain evidence="1 2">DSM 19056</strain>
    </source>
</reference>
<dbReference type="InterPro" id="IPR045724">
    <property type="entry name" value="DUF6078"/>
</dbReference>
<dbReference type="RefSeq" id="WP_031502872.1">
    <property type="nucleotide sequence ID" value="NZ_JASZ02000011.1"/>
</dbReference>
<organism evidence="1 2">
    <name type="scientific">Kaistella haifensis DSM 19056</name>
    <dbReference type="NCBI Taxonomy" id="1450526"/>
    <lineage>
        <taxon>Bacteria</taxon>
        <taxon>Pseudomonadati</taxon>
        <taxon>Bacteroidota</taxon>
        <taxon>Flavobacteriia</taxon>
        <taxon>Flavobacteriales</taxon>
        <taxon>Weeksellaceae</taxon>
        <taxon>Chryseobacterium group</taxon>
        <taxon>Kaistella</taxon>
    </lineage>
</organism>
<proteinExistence type="predicted"/>
<dbReference type="Pfam" id="PF19555">
    <property type="entry name" value="DUF6078"/>
    <property type="match status" value="1"/>
</dbReference>
<evidence type="ECO:0000313" key="2">
    <source>
        <dbReference type="Proteomes" id="UP000197587"/>
    </source>
</evidence>
<keyword evidence="2" id="KW-1185">Reference proteome</keyword>
<dbReference type="EMBL" id="JASZ02000011">
    <property type="protein sequence ID" value="OWK98259.1"/>
    <property type="molecule type" value="Genomic_DNA"/>
</dbReference>
<comment type="caution">
    <text evidence="1">The sequence shown here is derived from an EMBL/GenBank/DDBJ whole genome shotgun (WGS) entry which is preliminary data.</text>
</comment>
<dbReference type="AlphaFoldDB" id="A0A2D0A6G1"/>
<gene>
    <name evidence="1" type="ORF">AP75_06525</name>
</gene>
<dbReference type="Proteomes" id="UP000197587">
    <property type="component" value="Unassembled WGS sequence"/>
</dbReference>
<reference evidence="1 2" key="1">
    <citation type="submission" date="2014-01" db="EMBL/GenBank/DDBJ databases">
        <authorList>
            <consortium name="Genome Consortium for Active Teaching"/>
            <person name="Sontag T.C."/>
            <person name="Newman J.D."/>
        </authorList>
    </citation>
    <scope>NUCLEOTIDE SEQUENCE [LARGE SCALE GENOMIC DNA]</scope>
    <source>
        <strain evidence="1 2">DSM 19056</strain>
    </source>
</reference>